<dbReference type="OrthoDB" id="5424991at2759"/>
<evidence type="ECO:0000256" key="1">
    <source>
        <dbReference type="ARBA" id="ARBA00003807"/>
    </source>
</evidence>
<dbReference type="PANTHER" id="PTHR39145">
    <property type="entry name" value="BIOGENESIS OF LYSOSOME-RELATED ORGANELLES COMPLEX 1 SUBUNIT CNL1"/>
    <property type="match status" value="1"/>
</dbReference>
<evidence type="ECO:0000313" key="10">
    <source>
        <dbReference type="Proteomes" id="UP000664169"/>
    </source>
</evidence>
<keyword evidence="5" id="KW-0963">Cytoplasm</keyword>
<evidence type="ECO:0000256" key="4">
    <source>
        <dbReference type="ARBA" id="ARBA00014971"/>
    </source>
</evidence>
<proteinExistence type="inferred from homology"/>
<dbReference type="GO" id="GO:0007032">
    <property type="term" value="P:endosome organization"/>
    <property type="evidence" value="ECO:0007669"/>
    <property type="project" value="TreeGrafter"/>
</dbReference>
<keyword evidence="7" id="KW-0175">Coiled coil</keyword>
<name>A0A8H3I838_9LECA</name>
<evidence type="ECO:0000256" key="5">
    <source>
        <dbReference type="ARBA" id="ARBA00022490"/>
    </source>
</evidence>
<evidence type="ECO:0000313" key="9">
    <source>
        <dbReference type="EMBL" id="CAF9906815.1"/>
    </source>
</evidence>
<evidence type="ECO:0000256" key="3">
    <source>
        <dbReference type="ARBA" id="ARBA00007289"/>
    </source>
</evidence>
<gene>
    <name evidence="9" type="ORF">GOMPHAMPRED_004939</name>
</gene>
<comment type="caution">
    <text evidence="9">The sequence shown here is derived from an EMBL/GenBank/DDBJ whole genome shotgun (WGS) entry which is preliminary data.</text>
</comment>
<dbReference type="GO" id="GO:0005737">
    <property type="term" value="C:cytoplasm"/>
    <property type="evidence" value="ECO:0007669"/>
    <property type="project" value="UniProtKB-SubCell"/>
</dbReference>
<comment type="subcellular location">
    <subcellularLocation>
        <location evidence="2">Cytoplasm</location>
    </subcellularLocation>
</comment>
<dbReference type="GO" id="GO:0031083">
    <property type="term" value="C:BLOC-1 complex"/>
    <property type="evidence" value="ECO:0007669"/>
    <property type="project" value="InterPro"/>
</dbReference>
<evidence type="ECO:0000256" key="8">
    <source>
        <dbReference type="SAM" id="MobiDB-lite"/>
    </source>
</evidence>
<reference evidence="9" key="1">
    <citation type="submission" date="2021-03" db="EMBL/GenBank/DDBJ databases">
        <authorList>
            <person name="Tagirdzhanova G."/>
        </authorList>
    </citation>
    <scope>NUCLEOTIDE SEQUENCE</scope>
</reference>
<dbReference type="AlphaFoldDB" id="A0A8H3I838"/>
<feature type="coiled-coil region" evidence="7">
    <location>
        <begin position="132"/>
        <end position="159"/>
    </location>
</feature>
<dbReference type="Proteomes" id="UP000664169">
    <property type="component" value="Unassembled WGS sequence"/>
</dbReference>
<feature type="region of interest" description="Disordered" evidence="8">
    <location>
        <begin position="45"/>
        <end position="77"/>
    </location>
</feature>
<keyword evidence="10" id="KW-1185">Reference proteome</keyword>
<feature type="compositionally biased region" description="Low complexity" evidence="8">
    <location>
        <begin position="45"/>
        <end position="73"/>
    </location>
</feature>
<organism evidence="9 10">
    <name type="scientific">Gomphillus americanus</name>
    <dbReference type="NCBI Taxonomy" id="1940652"/>
    <lineage>
        <taxon>Eukaryota</taxon>
        <taxon>Fungi</taxon>
        <taxon>Dikarya</taxon>
        <taxon>Ascomycota</taxon>
        <taxon>Pezizomycotina</taxon>
        <taxon>Lecanoromycetes</taxon>
        <taxon>OSLEUM clade</taxon>
        <taxon>Ostropomycetidae</taxon>
        <taxon>Ostropales</taxon>
        <taxon>Graphidaceae</taxon>
        <taxon>Gomphilloideae</taxon>
        <taxon>Gomphillus</taxon>
    </lineage>
</organism>
<sequence length="184" mass="19798">MSSSNRAVAVIADTSLGLSPDELATFRAHGARVLGTSVASSRASITSAATRGRGASRSSIASSSRAGSAASSHHGGGMSGRLMLDAGQLSQLGVYFERLMGSIQDRVDYLALQTTQSATSQSMRAANSIANADTEIARFKKIMREIDELETEFDKVRHIRDIVKLQRSRVESISNKFDNKYGRR</sequence>
<evidence type="ECO:0000256" key="2">
    <source>
        <dbReference type="ARBA" id="ARBA00004496"/>
    </source>
</evidence>
<protein>
    <recommendedName>
        <fullName evidence="4">Biogenesis of lysosome-related organelles complex 1 subunit CNL1</fullName>
    </recommendedName>
    <alternativeName>
        <fullName evidence="6">CNO-like protein 1</fullName>
    </alternativeName>
</protein>
<accession>A0A8H3I838</accession>
<dbReference type="InterPro" id="IPR034455">
    <property type="entry name" value="CNL1"/>
</dbReference>
<comment type="function">
    <text evidence="1">Component of the biogenesis of lysosome-related organelles complex-1 (BLOC-1), a complex that is involved in endosomal cargo sorting.</text>
</comment>
<dbReference type="PANTHER" id="PTHR39145:SF1">
    <property type="entry name" value="BIOGENESIS OF LYSOSOME-RELATED ORGANELLES COMPLEX 1 SUBUNIT CNL1"/>
    <property type="match status" value="1"/>
</dbReference>
<evidence type="ECO:0000256" key="6">
    <source>
        <dbReference type="ARBA" id="ARBA00029995"/>
    </source>
</evidence>
<evidence type="ECO:0000256" key="7">
    <source>
        <dbReference type="SAM" id="Coils"/>
    </source>
</evidence>
<comment type="similarity">
    <text evidence="3">Belongs to the BLOC1S4 family.</text>
</comment>
<dbReference type="EMBL" id="CAJPDQ010000003">
    <property type="protein sequence ID" value="CAF9906815.1"/>
    <property type="molecule type" value="Genomic_DNA"/>
</dbReference>